<feature type="domain" description="DUF4829" evidence="2">
    <location>
        <begin position="68"/>
        <end position="130"/>
    </location>
</feature>
<name>A0A398D2N0_9BACT</name>
<organism evidence="3 4">
    <name type="scientific">Candidatus Cryosericum odellii</name>
    <dbReference type="NCBI Taxonomy" id="2290917"/>
    <lineage>
        <taxon>Bacteria</taxon>
        <taxon>Pseudomonadati</taxon>
        <taxon>Caldisericota/Cryosericota group</taxon>
        <taxon>Candidatus Cryosericota</taxon>
        <taxon>Candidatus Cryosericia</taxon>
        <taxon>Candidatus Cryosericales</taxon>
        <taxon>Candidatus Cryosericaceae</taxon>
        <taxon>Candidatus Cryosericum</taxon>
    </lineage>
</organism>
<dbReference type="EMBL" id="QXIU01000190">
    <property type="protein sequence ID" value="RIE08780.1"/>
    <property type="molecule type" value="Genomic_DNA"/>
</dbReference>
<proteinExistence type="predicted"/>
<gene>
    <name evidence="3" type="ORF">SMC5_07675</name>
</gene>
<feature type="signal peptide" evidence="1">
    <location>
        <begin position="1"/>
        <end position="18"/>
    </location>
</feature>
<evidence type="ECO:0000259" key="2">
    <source>
        <dbReference type="Pfam" id="PF16111"/>
    </source>
</evidence>
<dbReference type="PROSITE" id="PS51257">
    <property type="entry name" value="PROKAR_LIPOPROTEIN"/>
    <property type="match status" value="1"/>
</dbReference>
<evidence type="ECO:0000313" key="3">
    <source>
        <dbReference type="EMBL" id="RIE08780.1"/>
    </source>
</evidence>
<keyword evidence="1" id="KW-0732">Signal</keyword>
<dbReference type="AlphaFoldDB" id="A0A398D2N0"/>
<dbReference type="Pfam" id="PF16111">
    <property type="entry name" value="DUF4829"/>
    <property type="match status" value="1"/>
</dbReference>
<accession>A0A398D2N0</accession>
<protein>
    <submittedName>
        <fullName evidence="3">DUF4829 domain-containing protein</fullName>
    </submittedName>
</protein>
<dbReference type="InterPro" id="IPR032256">
    <property type="entry name" value="DUF4829"/>
</dbReference>
<reference evidence="3 4" key="1">
    <citation type="submission" date="2018-09" db="EMBL/GenBank/DDBJ databases">
        <title>Discovery and Ecogenomic Context for Candidatus Cryosericales, a Global Caldiserica Order Active in Thawing Permafrost.</title>
        <authorList>
            <person name="Martinez M.A."/>
            <person name="Woodcroft B.J."/>
            <person name="Ignacio Espinoza J.C."/>
            <person name="Zayed A."/>
            <person name="Singleton C.M."/>
            <person name="Boyd J."/>
            <person name="Li Y.-F."/>
            <person name="Purvine S."/>
            <person name="Maughan H."/>
            <person name="Hodgkins S.B."/>
            <person name="Anderson D."/>
            <person name="Sederholm M."/>
            <person name="Temperton B."/>
            <person name="Saleska S.R."/>
            <person name="Tyson G.W."/>
            <person name="Rich V.I."/>
        </authorList>
    </citation>
    <scope>NUCLEOTIDE SEQUENCE [LARGE SCALE GENOMIC DNA]</scope>
    <source>
        <strain evidence="3 4">SMC5</strain>
    </source>
</reference>
<comment type="caution">
    <text evidence="3">The sequence shown here is derived from an EMBL/GenBank/DDBJ whole genome shotgun (WGS) entry which is preliminary data.</text>
</comment>
<sequence>MRAVLALLLVAAIGLASGCVTKTSDQSETLAAEQVVREYFTYWNEKNIPEMEKRMTPDKKGIQWYIDDLEYVKLISVSEQKPVKRGTKAFVVVFDIKQAHGGSIENGVNSWNYVLKRESDTSPWLISDWGHGGGLLE</sequence>
<feature type="chain" id="PRO_5017206421" evidence="1">
    <location>
        <begin position="19"/>
        <end position="137"/>
    </location>
</feature>
<evidence type="ECO:0000313" key="4">
    <source>
        <dbReference type="Proteomes" id="UP000266489"/>
    </source>
</evidence>
<evidence type="ECO:0000256" key="1">
    <source>
        <dbReference type="SAM" id="SignalP"/>
    </source>
</evidence>
<dbReference type="Proteomes" id="UP000266489">
    <property type="component" value="Unassembled WGS sequence"/>
</dbReference>